<dbReference type="Pfam" id="PF13279">
    <property type="entry name" value="4HBT_2"/>
    <property type="match status" value="1"/>
</dbReference>
<comment type="caution">
    <text evidence="3">The sequence shown here is derived from an EMBL/GenBank/DDBJ whole genome shotgun (WGS) entry which is preliminary data.</text>
</comment>
<dbReference type="GO" id="GO:0016787">
    <property type="term" value="F:hydrolase activity"/>
    <property type="evidence" value="ECO:0007669"/>
    <property type="project" value="UniProtKB-KW"/>
</dbReference>
<comment type="similarity">
    <text evidence="1">Belongs to the 4-hydroxybenzoyl-CoA thioesterase family.</text>
</comment>
<keyword evidence="2 3" id="KW-0378">Hydrolase</keyword>
<name>A0ABV6DVH6_9BACL</name>
<keyword evidence="4" id="KW-1185">Reference proteome</keyword>
<dbReference type="Proteomes" id="UP001589776">
    <property type="component" value="Unassembled WGS sequence"/>
</dbReference>
<dbReference type="InterPro" id="IPR050563">
    <property type="entry name" value="4-hydroxybenzoyl-CoA_TE"/>
</dbReference>
<accession>A0ABV6DVH6</accession>
<organism evidence="3 4">
    <name type="scientific">Paenibacillus chartarius</name>
    <dbReference type="NCBI Taxonomy" id="747481"/>
    <lineage>
        <taxon>Bacteria</taxon>
        <taxon>Bacillati</taxon>
        <taxon>Bacillota</taxon>
        <taxon>Bacilli</taxon>
        <taxon>Bacillales</taxon>
        <taxon>Paenibacillaceae</taxon>
        <taxon>Paenibacillus</taxon>
    </lineage>
</organism>
<proteinExistence type="inferred from homology"/>
<dbReference type="EMBL" id="JBHLWN010000124">
    <property type="protein sequence ID" value="MFC0216646.1"/>
    <property type="molecule type" value="Genomic_DNA"/>
</dbReference>
<reference evidence="3 4" key="1">
    <citation type="submission" date="2024-09" db="EMBL/GenBank/DDBJ databases">
        <authorList>
            <person name="Sun Q."/>
            <person name="Mori K."/>
        </authorList>
    </citation>
    <scope>NUCLEOTIDE SEQUENCE [LARGE SCALE GENOMIC DNA]</scope>
    <source>
        <strain evidence="3 4">CCM 7759</strain>
    </source>
</reference>
<dbReference type="Gene3D" id="3.10.129.10">
    <property type="entry name" value="Hotdog Thioesterase"/>
    <property type="match status" value="1"/>
</dbReference>
<dbReference type="PANTHER" id="PTHR31793">
    <property type="entry name" value="4-HYDROXYBENZOYL-COA THIOESTERASE FAMILY MEMBER"/>
    <property type="match status" value="1"/>
</dbReference>
<gene>
    <name evidence="3" type="ORF">ACFFK0_30055</name>
</gene>
<evidence type="ECO:0000313" key="4">
    <source>
        <dbReference type="Proteomes" id="UP001589776"/>
    </source>
</evidence>
<dbReference type="SUPFAM" id="SSF54637">
    <property type="entry name" value="Thioesterase/thiol ester dehydrase-isomerase"/>
    <property type="match status" value="1"/>
</dbReference>
<sequence>MTSEVDLTAFRFRSSAKVRFCETDANGHMSHVTTVIFMEQARTEYSSGLGLFGRERSADDGKTFVLAAQSVNYRSQAYFADEIDIFVRVSRIGTSSLDMEYVLINRDSGAVVSTGSSTMVYFDSTLQKSTPLPADLSERIERFEASFGS</sequence>
<evidence type="ECO:0000256" key="2">
    <source>
        <dbReference type="ARBA" id="ARBA00022801"/>
    </source>
</evidence>
<dbReference type="RefSeq" id="WP_377475038.1">
    <property type="nucleotide sequence ID" value="NZ_JBHLWN010000124.1"/>
</dbReference>
<dbReference type="EC" id="3.1.2.-" evidence="3"/>
<protein>
    <submittedName>
        <fullName evidence="3">Acyl-CoA thioesterase</fullName>
        <ecNumber evidence="3">3.1.2.-</ecNumber>
    </submittedName>
</protein>
<dbReference type="InterPro" id="IPR029069">
    <property type="entry name" value="HotDog_dom_sf"/>
</dbReference>
<evidence type="ECO:0000313" key="3">
    <source>
        <dbReference type="EMBL" id="MFC0216646.1"/>
    </source>
</evidence>
<evidence type="ECO:0000256" key="1">
    <source>
        <dbReference type="ARBA" id="ARBA00005953"/>
    </source>
</evidence>
<dbReference type="CDD" id="cd00586">
    <property type="entry name" value="4HBT"/>
    <property type="match status" value="1"/>
</dbReference>
<dbReference type="PANTHER" id="PTHR31793:SF27">
    <property type="entry name" value="NOVEL THIOESTERASE SUPERFAMILY DOMAIN AND SAPOSIN A-TYPE DOMAIN CONTAINING PROTEIN (0610012H03RIK)"/>
    <property type="match status" value="1"/>
</dbReference>